<evidence type="ECO:0000313" key="1">
    <source>
        <dbReference type="EMBL" id="GJT92502.1"/>
    </source>
</evidence>
<comment type="caution">
    <text evidence="1">The sequence shown here is derived from an EMBL/GenBank/DDBJ whole genome shotgun (WGS) entry which is preliminary data.</text>
</comment>
<sequence>MSDEPLGDDSKPRTFDVTFSTLLFDFNDDFTLCNDNPFFEEEFEDISSLDPLELTPVIDEPTLLVTPPLPCTNVLGDAIVDIDLLLGEQLDTLLTGDREIDFNPIRDIEELERLLADDPVPVLRVFDDPLGNSDSMSRSIETSDLILEELTAEIGLDDSIPTDIDDRYYDSEGDILFFKQLLNKDSFFDESPVLLPIESSLLVPPLPDPK</sequence>
<reference evidence="1" key="2">
    <citation type="submission" date="2022-01" db="EMBL/GenBank/DDBJ databases">
        <authorList>
            <person name="Yamashiro T."/>
            <person name="Shiraishi A."/>
            <person name="Satake H."/>
            <person name="Nakayama K."/>
        </authorList>
    </citation>
    <scope>NUCLEOTIDE SEQUENCE</scope>
</reference>
<dbReference type="Proteomes" id="UP001151760">
    <property type="component" value="Unassembled WGS sequence"/>
</dbReference>
<organism evidence="1 2">
    <name type="scientific">Tanacetum coccineum</name>
    <dbReference type="NCBI Taxonomy" id="301880"/>
    <lineage>
        <taxon>Eukaryota</taxon>
        <taxon>Viridiplantae</taxon>
        <taxon>Streptophyta</taxon>
        <taxon>Embryophyta</taxon>
        <taxon>Tracheophyta</taxon>
        <taxon>Spermatophyta</taxon>
        <taxon>Magnoliopsida</taxon>
        <taxon>eudicotyledons</taxon>
        <taxon>Gunneridae</taxon>
        <taxon>Pentapetalae</taxon>
        <taxon>asterids</taxon>
        <taxon>campanulids</taxon>
        <taxon>Asterales</taxon>
        <taxon>Asteraceae</taxon>
        <taxon>Asteroideae</taxon>
        <taxon>Anthemideae</taxon>
        <taxon>Anthemidinae</taxon>
        <taxon>Tanacetum</taxon>
    </lineage>
</organism>
<keyword evidence="2" id="KW-1185">Reference proteome</keyword>
<proteinExistence type="predicted"/>
<reference evidence="1" key="1">
    <citation type="journal article" date="2022" name="Int. J. Mol. Sci.">
        <title>Draft Genome of Tanacetum Coccineum: Genomic Comparison of Closely Related Tanacetum-Family Plants.</title>
        <authorList>
            <person name="Yamashiro T."/>
            <person name="Shiraishi A."/>
            <person name="Nakayama K."/>
            <person name="Satake H."/>
        </authorList>
    </citation>
    <scope>NUCLEOTIDE SEQUENCE</scope>
</reference>
<evidence type="ECO:0000313" key="2">
    <source>
        <dbReference type="Proteomes" id="UP001151760"/>
    </source>
</evidence>
<gene>
    <name evidence="1" type="ORF">Tco_1081347</name>
</gene>
<dbReference type="EMBL" id="BQNB010020115">
    <property type="protein sequence ID" value="GJT92502.1"/>
    <property type="molecule type" value="Genomic_DNA"/>
</dbReference>
<protein>
    <recommendedName>
        <fullName evidence="3">Reverse transcriptase domain-containing protein</fullName>
    </recommendedName>
</protein>
<accession>A0ABQ5HYX7</accession>
<evidence type="ECO:0008006" key="3">
    <source>
        <dbReference type="Google" id="ProtNLM"/>
    </source>
</evidence>
<name>A0ABQ5HYX7_9ASTR</name>